<evidence type="ECO:0000313" key="1">
    <source>
        <dbReference type="EMBL" id="PIU75551.1"/>
    </source>
</evidence>
<comment type="caution">
    <text evidence="1">The sequence shown here is derived from an EMBL/GenBank/DDBJ whole genome shotgun (WGS) entry which is preliminary data.</text>
</comment>
<proteinExistence type="predicted"/>
<dbReference type="AlphaFoldDB" id="A0A2M7AY36"/>
<reference evidence="2" key="1">
    <citation type="submission" date="2017-09" db="EMBL/GenBank/DDBJ databases">
        <title>Depth-based differentiation of microbial function through sediment-hosted aquifers and enrichment of novel symbionts in the deep terrestrial subsurface.</title>
        <authorList>
            <person name="Probst A.J."/>
            <person name="Ladd B."/>
            <person name="Jarett J.K."/>
            <person name="Geller-Mcgrath D.E."/>
            <person name="Sieber C.M.K."/>
            <person name="Emerson J.B."/>
            <person name="Anantharaman K."/>
            <person name="Thomas B.C."/>
            <person name="Malmstrom R."/>
            <person name="Stieglmeier M."/>
            <person name="Klingl A."/>
            <person name="Woyke T."/>
            <person name="Ryan C.M."/>
            <person name="Banfield J.F."/>
        </authorList>
    </citation>
    <scope>NUCLEOTIDE SEQUENCE [LARGE SCALE GENOMIC DNA]</scope>
</reference>
<gene>
    <name evidence="1" type="ORF">COS76_00245</name>
</gene>
<accession>A0A2M7AY36</accession>
<name>A0A2M7AY36_9BACT</name>
<dbReference type="Proteomes" id="UP000228775">
    <property type="component" value="Unassembled WGS sequence"/>
</dbReference>
<dbReference type="EMBL" id="PEVY01000004">
    <property type="protein sequence ID" value="PIU75551.1"/>
    <property type="molecule type" value="Genomic_DNA"/>
</dbReference>
<sequence length="76" mass="8467">MDAINTDDLMEELNTIKSHCATIVHQTGQKIQTAFKEPGEKDPTLDQVKRFLALQDTQKAIIAAQESLKQALSIDQ</sequence>
<organism evidence="1 2">
    <name type="scientific">Candidatus Portnoybacteria bacterium CG06_land_8_20_14_3_00_39_12</name>
    <dbReference type="NCBI Taxonomy" id="1974809"/>
    <lineage>
        <taxon>Bacteria</taxon>
        <taxon>Candidatus Portnoyibacteriota</taxon>
    </lineage>
</organism>
<protein>
    <submittedName>
        <fullName evidence="1">Uncharacterized protein</fullName>
    </submittedName>
</protein>
<evidence type="ECO:0000313" key="2">
    <source>
        <dbReference type="Proteomes" id="UP000228775"/>
    </source>
</evidence>